<dbReference type="SMART" id="SM00028">
    <property type="entry name" value="TPR"/>
    <property type="match status" value="3"/>
</dbReference>
<dbReference type="Proteomes" id="UP000078541">
    <property type="component" value="Unassembled WGS sequence"/>
</dbReference>
<dbReference type="SUPFAM" id="SSF49764">
    <property type="entry name" value="HSP20-like chaperones"/>
    <property type="match status" value="1"/>
</dbReference>
<dbReference type="InterPro" id="IPR052004">
    <property type="entry name" value="Dynein_assembly_factor_4"/>
</dbReference>
<dbReference type="PROSITE" id="PS51203">
    <property type="entry name" value="CS"/>
    <property type="match status" value="1"/>
</dbReference>
<dbReference type="InterPro" id="IPR019734">
    <property type="entry name" value="TPR_rpt"/>
</dbReference>
<feature type="compositionally biased region" description="Polar residues" evidence="2">
    <location>
        <begin position="305"/>
        <end position="315"/>
    </location>
</feature>
<dbReference type="InterPro" id="IPR007052">
    <property type="entry name" value="CS_dom"/>
</dbReference>
<feature type="region of interest" description="Disordered" evidence="2">
    <location>
        <begin position="293"/>
        <end position="316"/>
    </location>
</feature>
<dbReference type="InterPro" id="IPR008978">
    <property type="entry name" value="HSP20-like_chaperone"/>
</dbReference>
<feature type="coiled-coil region" evidence="1">
    <location>
        <begin position="102"/>
        <end position="136"/>
    </location>
</feature>
<proteinExistence type="predicted"/>
<dbReference type="EMBL" id="KQ981652">
    <property type="protein sequence ID" value="KYN38634.1"/>
    <property type="molecule type" value="Genomic_DNA"/>
</dbReference>
<dbReference type="AlphaFoldDB" id="A0A151JX45"/>
<name>A0A151JX45_9HYME</name>
<dbReference type="PANTHER" id="PTHR46492">
    <property type="entry name" value="DYNEIN ASSEMBLY FACTOR 4, AXONEMAL"/>
    <property type="match status" value="1"/>
</dbReference>
<evidence type="ECO:0000256" key="1">
    <source>
        <dbReference type="SAM" id="Coils"/>
    </source>
</evidence>
<dbReference type="GO" id="GO:0036158">
    <property type="term" value="P:outer dynein arm assembly"/>
    <property type="evidence" value="ECO:0007669"/>
    <property type="project" value="TreeGrafter"/>
</dbReference>
<sequence>IMAIIIKDYQWRQTDKRIIIYVPLKNRPKNVHLFVMDNYVKISFSPFILELFLWKNVLEEESECTLTDTEAIFSLQKANLAVDWPILEAENISKSEKYHARNQILEKAQKTLENRAKCKKEKLQNLQKEAIKIQINLDTDTLNKIEILRDSHRKAAMQDFEDWRLNAEMPFLQNISGKVQKNRKAYRPPLQWFKDDLDIIQSRETDKKEVEGNQEDKAIIIKELEEELIVEEKSEEGLTVEKNINKNLIVNESIDQTNSKEDTILNENTRKKADVEIKDTTNVSKNFNFAEYSSYSEDSESNEEITSSKSSTNSLVKKKDQKLSQKCYTKTKKQGPDRDLIDRILEGRYPKINQIFDEPTKTVPLPRRNGTINVTFSERAFPTPARESSFIEEQEWLSKQAEARRKTGFVAEDLRPEEQDPQWLKDKGDDFFKAGNYLAAISAYTHGIKISNKMAALYVNRSAAHYALGNYYRCIDDCSKVLELMEPKCESNKVSRARCHARRGAALCKLSAPQHGISELEAALKLDPNNKSIQHDLYAVKQYFNIKE</sequence>
<feature type="non-terminal residue" evidence="4">
    <location>
        <position position="1"/>
    </location>
</feature>
<keyword evidence="1" id="KW-0175">Coiled coil</keyword>
<dbReference type="Gene3D" id="2.60.40.790">
    <property type="match status" value="1"/>
</dbReference>
<gene>
    <name evidence="4" type="ORF">ALC56_06984</name>
</gene>
<evidence type="ECO:0000313" key="5">
    <source>
        <dbReference type="Proteomes" id="UP000078541"/>
    </source>
</evidence>
<keyword evidence="5" id="KW-1185">Reference proteome</keyword>
<dbReference type="Gene3D" id="1.25.40.10">
    <property type="entry name" value="Tetratricopeptide repeat domain"/>
    <property type="match status" value="1"/>
</dbReference>
<dbReference type="Pfam" id="PF04969">
    <property type="entry name" value="CS"/>
    <property type="match status" value="1"/>
</dbReference>
<dbReference type="InterPro" id="IPR011990">
    <property type="entry name" value="TPR-like_helical_dom_sf"/>
</dbReference>
<feature type="coiled-coil region" evidence="1">
    <location>
        <begin position="207"/>
        <end position="241"/>
    </location>
</feature>
<evidence type="ECO:0000313" key="4">
    <source>
        <dbReference type="EMBL" id="KYN38634.1"/>
    </source>
</evidence>
<dbReference type="GO" id="GO:0036159">
    <property type="term" value="P:inner dynein arm assembly"/>
    <property type="evidence" value="ECO:0007669"/>
    <property type="project" value="TreeGrafter"/>
</dbReference>
<evidence type="ECO:0000256" key="2">
    <source>
        <dbReference type="SAM" id="MobiDB-lite"/>
    </source>
</evidence>
<protein>
    <recommendedName>
        <fullName evidence="3">CS domain-containing protein</fullName>
    </recommendedName>
</protein>
<feature type="domain" description="CS" evidence="3">
    <location>
        <begin position="4"/>
        <end position="88"/>
    </location>
</feature>
<evidence type="ECO:0000259" key="3">
    <source>
        <dbReference type="PROSITE" id="PS51203"/>
    </source>
</evidence>
<dbReference type="STRING" id="34720.A0A151JX45"/>
<dbReference type="PANTHER" id="PTHR46492:SF1">
    <property type="entry name" value="DYNEIN AXONEMAL ASSEMBLY FACTOR 4"/>
    <property type="match status" value="1"/>
</dbReference>
<accession>A0A151JX45</accession>
<reference evidence="4 5" key="1">
    <citation type="submission" date="2016-03" db="EMBL/GenBank/DDBJ databases">
        <title>Trachymyrmex septentrionalis WGS genome.</title>
        <authorList>
            <person name="Nygaard S."/>
            <person name="Hu H."/>
            <person name="Boomsma J."/>
            <person name="Zhang G."/>
        </authorList>
    </citation>
    <scope>NUCLEOTIDE SEQUENCE [LARGE SCALE GENOMIC DNA]</scope>
    <source>
        <strain evidence="4">Tsep2-gDNA-1</strain>
        <tissue evidence="4">Whole body</tissue>
    </source>
</reference>
<organism evidence="4 5">
    <name type="scientific">Trachymyrmex septentrionalis</name>
    <dbReference type="NCBI Taxonomy" id="34720"/>
    <lineage>
        <taxon>Eukaryota</taxon>
        <taxon>Metazoa</taxon>
        <taxon>Ecdysozoa</taxon>
        <taxon>Arthropoda</taxon>
        <taxon>Hexapoda</taxon>
        <taxon>Insecta</taxon>
        <taxon>Pterygota</taxon>
        <taxon>Neoptera</taxon>
        <taxon>Endopterygota</taxon>
        <taxon>Hymenoptera</taxon>
        <taxon>Apocrita</taxon>
        <taxon>Aculeata</taxon>
        <taxon>Formicoidea</taxon>
        <taxon>Formicidae</taxon>
        <taxon>Myrmicinae</taxon>
        <taxon>Trachymyrmex</taxon>
    </lineage>
</organism>
<dbReference type="SUPFAM" id="SSF48452">
    <property type="entry name" value="TPR-like"/>
    <property type="match status" value="1"/>
</dbReference>
<dbReference type="GO" id="GO:0003341">
    <property type="term" value="P:cilium movement"/>
    <property type="evidence" value="ECO:0007669"/>
    <property type="project" value="TreeGrafter"/>
</dbReference>